<dbReference type="PANTHER" id="PTHR36181">
    <property type="entry name" value="INTRON-ENCODED ENDONUCLEASE AI3-RELATED"/>
    <property type="match status" value="1"/>
</dbReference>
<dbReference type="EMBL" id="OK338766">
    <property type="protein sequence ID" value="UEK25993.1"/>
    <property type="molecule type" value="Genomic_DNA"/>
</dbReference>
<dbReference type="SUPFAM" id="SSF55608">
    <property type="entry name" value="Homing endonucleases"/>
    <property type="match status" value="1"/>
</dbReference>
<dbReference type="InterPro" id="IPR027434">
    <property type="entry name" value="Homing_endonucl"/>
</dbReference>
<keyword evidence="2" id="KW-1133">Transmembrane helix</keyword>
<comment type="function">
    <text evidence="1">Mitochondrial DNA endonuclease involved in intron homing.</text>
</comment>
<protein>
    <recommendedName>
        <fullName evidence="3">Homing endonuclease LAGLIDADG domain-containing protein</fullName>
    </recommendedName>
</protein>
<proteinExistence type="predicted"/>
<evidence type="ECO:0000259" key="3">
    <source>
        <dbReference type="Pfam" id="PF00961"/>
    </source>
</evidence>
<reference evidence="4" key="1">
    <citation type="submission" date="2021-09" db="EMBL/GenBank/DDBJ databases">
        <authorList>
            <person name="Yan R."/>
        </authorList>
    </citation>
    <scope>NUCLEOTIDE SEQUENCE</scope>
</reference>
<evidence type="ECO:0000256" key="1">
    <source>
        <dbReference type="ARBA" id="ARBA00002670"/>
    </source>
</evidence>
<dbReference type="GO" id="GO:0004519">
    <property type="term" value="F:endonuclease activity"/>
    <property type="evidence" value="ECO:0007669"/>
    <property type="project" value="InterPro"/>
</dbReference>
<feature type="domain" description="Homing endonuclease LAGLIDADG" evidence="3">
    <location>
        <begin position="56"/>
        <end position="133"/>
    </location>
</feature>
<organism evidence="4">
    <name type="scientific">Mutinus fleischeri</name>
    <dbReference type="NCBI Taxonomy" id="2218478"/>
    <lineage>
        <taxon>Eukaryota</taxon>
        <taxon>Fungi</taxon>
        <taxon>Dikarya</taxon>
        <taxon>Basidiomycota</taxon>
        <taxon>Agaricomycotina</taxon>
        <taxon>Agaricomycetes</taxon>
        <taxon>Phallomycetidae</taxon>
        <taxon>Phallales</taxon>
        <taxon>Phallaceae</taxon>
        <taxon>Mutinus</taxon>
    </lineage>
</organism>
<dbReference type="Pfam" id="PF00961">
    <property type="entry name" value="LAGLIDADG_1"/>
    <property type="match status" value="1"/>
</dbReference>
<sequence length="140" mass="15442">MSTKQHLTASGFSTILSYYASLNKGMSPSVLAAFPEIIGVKKDTVALPDNLNPHWLSGFVAGDGGFSIGIRTETGQIYFRFHVTQHSRDSSLMNLVVKFVGCGKVNIRSNTVITTYKICYNFTRVSFLILINILFITLSL</sequence>
<accession>A0A8K1RBV6</accession>
<name>A0A8K1RBV6_9AGAM</name>
<dbReference type="InterPro" id="IPR004860">
    <property type="entry name" value="LAGLIDADG_dom"/>
</dbReference>
<evidence type="ECO:0000313" key="4">
    <source>
        <dbReference type="EMBL" id="UEK25993.1"/>
    </source>
</evidence>
<keyword evidence="2" id="KW-0472">Membrane</keyword>
<feature type="transmembrane region" description="Helical" evidence="2">
    <location>
        <begin position="118"/>
        <end position="138"/>
    </location>
</feature>
<dbReference type="InterPro" id="IPR051289">
    <property type="entry name" value="LAGLIDADG_Endonuclease"/>
</dbReference>
<dbReference type="PANTHER" id="PTHR36181:SF4">
    <property type="entry name" value="LAGLIDADG ENDONUCLEASE"/>
    <property type="match status" value="1"/>
</dbReference>
<keyword evidence="2" id="KW-0812">Transmembrane</keyword>
<dbReference type="GO" id="GO:0005739">
    <property type="term" value="C:mitochondrion"/>
    <property type="evidence" value="ECO:0007669"/>
    <property type="project" value="UniProtKB-ARBA"/>
</dbReference>
<keyword evidence="4" id="KW-0496">Mitochondrion</keyword>
<geneLocation type="mitochondrion" evidence="4"/>
<dbReference type="Gene3D" id="3.10.28.10">
    <property type="entry name" value="Homing endonucleases"/>
    <property type="match status" value="1"/>
</dbReference>
<evidence type="ECO:0000256" key="2">
    <source>
        <dbReference type="SAM" id="Phobius"/>
    </source>
</evidence>
<dbReference type="AlphaFoldDB" id="A0A8K1RBV6"/>
<gene>
    <name evidence="4" type="primary">orf140</name>
</gene>